<dbReference type="GO" id="GO:0016746">
    <property type="term" value="F:acyltransferase activity"/>
    <property type="evidence" value="ECO:0007669"/>
    <property type="project" value="UniProtKB-KW"/>
</dbReference>
<evidence type="ECO:0000256" key="2">
    <source>
        <dbReference type="ARBA" id="ARBA00023315"/>
    </source>
</evidence>
<dbReference type="PANTHER" id="PTHR43877">
    <property type="entry name" value="AMINOALKYLPHOSPHONATE N-ACETYLTRANSFERASE-RELATED-RELATED"/>
    <property type="match status" value="1"/>
</dbReference>
<comment type="caution">
    <text evidence="4">The sequence shown here is derived from an EMBL/GenBank/DDBJ whole genome shotgun (WGS) entry which is preliminary data.</text>
</comment>
<dbReference type="Pfam" id="PF13508">
    <property type="entry name" value="Acetyltransf_7"/>
    <property type="match status" value="1"/>
</dbReference>
<dbReference type="Proteomes" id="UP001597545">
    <property type="component" value="Unassembled WGS sequence"/>
</dbReference>
<dbReference type="EMBL" id="JBHULR010000001">
    <property type="protein sequence ID" value="MFD2546379.1"/>
    <property type="molecule type" value="Genomic_DNA"/>
</dbReference>
<keyword evidence="1 4" id="KW-0808">Transferase</keyword>
<dbReference type="PANTHER" id="PTHR43877:SF2">
    <property type="entry name" value="AMINOALKYLPHOSPHONATE N-ACETYLTRANSFERASE-RELATED"/>
    <property type="match status" value="1"/>
</dbReference>
<proteinExistence type="predicted"/>
<keyword evidence="5" id="KW-1185">Reference proteome</keyword>
<protein>
    <submittedName>
        <fullName evidence="4">GNAT family N-acetyltransferase</fullName>
        <ecNumber evidence="4">2.3.-.-</ecNumber>
    </submittedName>
</protein>
<dbReference type="Gene3D" id="3.40.630.30">
    <property type="match status" value="1"/>
</dbReference>
<dbReference type="InterPro" id="IPR050832">
    <property type="entry name" value="Bact_Acetyltransf"/>
</dbReference>
<evidence type="ECO:0000259" key="3">
    <source>
        <dbReference type="PROSITE" id="PS51186"/>
    </source>
</evidence>
<dbReference type="EC" id="2.3.-.-" evidence="4"/>
<feature type="domain" description="N-acetyltransferase" evidence="3">
    <location>
        <begin position="5"/>
        <end position="176"/>
    </location>
</feature>
<evidence type="ECO:0000313" key="4">
    <source>
        <dbReference type="EMBL" id="MFD2546379.1"/>
    </source>
</evidence>
<organism evidence="4 5">
    <name type="scientific">Sphingobacterium suaedae</name>
    <dbReference type="NCBI Taxonomy" id="1686402"/>
    <lineage>
        <taxon>Bacteria</taxon>
        <taxon>Pseudomonadati</taxon>
        <taxon>Bacteroidota</taxon>
        <taxon>Sphingobacteriia</taxon>
        <taxon>Sphingobacteriales</taxon>
        <taxon>Sphingobacteriaceae</taxon>
        <taxon>Sphingobacterium</taxon>
    </lineage>
</organism>
<keyword evidence="2 4" id="KW-0012">Acyltransferase</keyword>
<evidence type="ECO:0000256" key="1">
    <source>
        <dbReference type="ARBA" id="ARBA00022679"/>
    </source>
</evidence>
<dbReference type="CDD" id="cd04301">
    <property type="entry name" value="NAT_SF"/>
    <property type="match status" value="1"/>
</dbReference>
<evidence type="ECO:0000313" key="5">
    <source>
        <dbReference type="Proteomes" id="UP001597545"/>
    </source>
</evidence>
<dbReference type="PROSITE" id="PS51186">
    <property type="entry name" value="GNAT"/>
    <property type="match status" value="1"/>
</dbReference>
<dbReference type="SUPFAM" id="SSF55729">
    <property type="entry name" value="Acyl-CoA N-acyltransferases (Nat)"/>
    <property type="match status" value="1"/>
</dbReference>
<dbReference type="InterPro" id="IPR000182">
    <property type="entry name" value="GNAT_dom"/>
</dbReference>
<sequence length="182" mass="20721">MNETIEIIRLTAEDNHLQKELATLTLDTVCHGASIGFMETLTKKEACAFWENVFERVARQQLILFVARQVSTDKVVGTIQLLIDLPANQTHRADVAKLQVHSGSRRQGIGRLLLHAVEAEAIRLGRFLLVLDTVTESAAYYLYQREGWSIVGHIPDYALFPNGMYCNTTYFFKKLKELPKRK</sequence>
<accession>A0ABW5KC87</accession>
<dbReference type="RefSeq" id="WP_380900107.1">
    <property type="nucleotide sequence ID" value="NZ_JBHUEG010000002.1"/>
</dbReference>
<name>A0ABW5KC87_9SPHI</name>
<reference evidence="5" key="1">
    <citation type="journal article" date="2019" name="Int. J. Syst. Evol. Microbiol.">
        <title>The Global Catalogue of Microorganisms (GCM) 10K type strain sequencing project: providing services to taxonomists for standard genome sequencing and annotation.</title>
        <authorList>
            <consortium name="The Broad Institute Genomics Platform"/>
            <consortium name="The Broad Institute Genome Sequencing Center for Infectious Disease"/>
            <person name="Wu L."/>
            <person name="Ma J."/>
        </authorList>
    </citation>
    <scope>NUCLEOTIDE SEQUENCE [LARGE SCALE GENOMIC DNA]</scope>
    <source>
        <strain evidence="5">KCTC 42662</strain>
    </source>
</reference>
<dbReference type="InterPro" id="IPR016181">
    <property type="entry name" value="Acyl_CoA_acyltransferase"/>
</dbReference>
<gene>
    <name evidence="4" type="ORF">ACFSR5_01835</name>
</gene>